<keyword evidence="10" id="KW-0769">Symport</keyword>
<evidence type="ECO:0000313" key="31">
    <source>
        <dbReference type="Proteomes" id="UP000694560"/>
    </source>
</evidence>
<comment type="function">
    <text evidence="20">Electroneutral sodium and chloride ion cotransporter, which acts as a key mediator of sodium and chloride reabsorption in kidney distal convoluted tubules. Also acts as a receptor for the pro-inflammatory cytokine IL18, thereby contributing to IL18-induced cytokine production, including IFNG, IL6, IL18 and CCL2. May act either independently of IL18R1, or in a complex with IL18R1.</text>
</comment>
<keyword evidence="11 26" id="KW-1133">Transmembrane helix</keyword>
<evidence type="ECO:0000256" key="7">
    <source>
        <dbReference type="ARBA" id="ARBA00022741"/>
    </source>
</evidence>
<evidence type="ECO:0000256" key="9">
    <source>
        <dbReference type="ARBA" id="ARBA00022843"/>
    </source>
</evidence>
<dbReference type="OrthoDB" id="2020542at2759"/>
<dbReference type="PANTHER" id="PTHR11827">
    <property type="entry name" value="SOLUTE CARRIER FAMILY 12, CATION COTRANSPORTERS"/>
    <property type="match status" value="1"/>
</dbReference>
<keyword evidence="6 26" id="KW-0812">Transmembrane</keyword>
<dbReference type="GO" id="GO:0006884">
    <property type="term" value="P:cell volume homeostasis"/>
    <property type="evidence" value="ECO:0007669"/>
    <property type="project" value="TreeGrafter"/>
</dbReference>
<feature type="transmembrane region" description="Helical" evidence="26">
    <location>
        <begin position="241"/>
        <end position="260"/>
    </location>
</feature>
<comment type="similarity">
    <text evidence="2">Belongs to the SLC12A transporter family.</text>
</comment>
<feature type="domain" description="Amino acid permease N-terminal" evidence="29">
    <location>
        <begin position="52"/>
        <end position="106"/>
    </location>
</feature>
<feature type="transmembrane region" description="Helical" evidence="26">
    <location>
        <begin position="359"/>
        <end position="379"/>
    </location>
</feature>
<evidence type="ECO:0000256" key="6">
    <source>
        <dbReference type="ARBA" id="ARBA00022692"/>
    </source>
</evidence>
<keyword evidence="12" id="KW-0915">Sodium</keyword>
<name>A0A8C5T4Z1_9PASS</name>
<accession>A0A8C5T4Z1</accession>
<dbReference type="FunFam" id="1.20.1740.10:FF:000018">
    <property type="entry name" value="solute carrier family 12 member 3 isoform X2"/>
    <property type="match status" value="1"/>
</dbReference>
<dbReference type="GO" id="GO:0016324">
    <property type="term" value="C:apical plasma membrane"/>
    <property type="evidence" value="ECO:0007669"/>
    <property type="project" value="UniProtKB-SubCell"/>
</dbReference>
<dbReference type="GO" id="GO:0055064">
    <property type="term" value="P:chloride ion homeostasis"/>
    <property type="evidence" value="ECO:0007669"/>
    <property type="project" value="TreeGrafter"/>
</dbReference>
<evidence type="ECO:0000256" key="19">
    <source>
        <dbReference type="ARBA" id="ARBA00050884"/>
    </source>
</evidence>
<dbReference type="AlphaFoldDB" id="A0A8C5T4Z1"/>
<feature type="domain" description="Amino acid permease/ SLC12A" evidence="27">
    <location>
        <begin position="149"/>
        <end position="627"/>
    </location>
</feature>
<dbReference type="Pfam" id="PF00324">
    <property type="entry name" value="AA_permease"/>
    <property type="match status" value="1"/>
</dbReference>
<feature type="transmembrane region" description="Helical" evidence="26">
    <location>
        <begin position="196"/>
        <end position="220"/>
    </location>
</feature>
<keyword evidence="14 26" id="KW-0472">Membrane</keyword>
<feature type="transmembrane region" description="Helical" evidence="26">
    <location>
        <begin position="434"/>
        <end position="457"/>
    </location>
</feature>
<evidence type="ECO:0000256" key="2">
    <source>
        <dbReference type="ARBA" id="ARBA00010593"/>
    </source>
</evidence>
<evidence type="ECO:0000256" key="24">
    <source>
        <dbReference type="ARBA" id="ARBA00077939"/>
    </source>
</evidence>
<evidence type="ECO:0000256" key="14">
    <source>
        <dbReference type="ARBA" id="ARBA00023136"/>
    </source>
</evidence>
<dbReference type="GO" id="GO:0055075">
    <property type="term" value="P:potassium ion homeostasis"/>
    <property type="evidence" value="ECO:0007669"/>
    <property type="project" value="TreeGrafter"/>
</dbReference>
<comment type="subunit">
    <text evidence="21">Homodimer; adopts a domain-swap conformation at the scissor helices connecting the transmembrane domain and C-terminal domain. Interacts with KLHL3. Interacts with IL18R1; this interaction is increased by IL18 treatment.</text>
</comment>
<evidence type="ECO:0000256" key="17">
    <source>
        <dbReference type="ARBA" id="ARBA00023201"/>
    </source>
</evidence>
<sequence>MAELPIPDLPPARCSGRFTISTLLGMEEGGRGSYTPTEGSGCDSAQPTQLSSSTLCTRTFGYNTVDVVPAYEHYANSKGMGDPRKGRPSLADLHSILKVTGGLAVPIASPLSPGLPLGPSSPKHLGVVGLLGKAGGLGDAGVKQFPFPAALTWLIILMSVTVTTITGLSISAISTNGKVKSGGTYFLISRSLGPELGGSIGLIFAFANAVAVAMHTVGFAETVRDLLQEHNSLIVDPTNDIRIIGVITVTVLLGISLAGMEWEAKAQILFFLVILVSFINYLVGTVIPATTEKQAKGFFSYRADIFAQNFVPNWRGPEGSFFGLFSIFFPSATGILAGANISGDLKDPAVAIPKGTLMAIFWTTVSYLVLSATIGACVVRDASGSLNDSVAVGSPDCEGLACSLGWNFTACAQRHSCRYGLSNYYQSMSMVSGFGPLITAGIFGATLSSALACLVSAPKVFQCLCRDQLYPLIGFFGKGYGRNSEPIRGYMLTYVIAIGFILIAELNAIAPIISNFFLCSYALINFSCFHASITNSPGWRPSFRYYSKWAALFGAAVSVVIMFLLTWWAALIAFGIVIFLLGYVLYKKPDVNWGSSMQASSYNMALNYSVGLSEVDEHIKNYRPQCLVLTGPPNFRPALVDFVGTFTKNLSLMLCGNVLIGPRKQKMPESRLMADGHSKWLMKRKIKAFYTDVVAEDLRSGVQMLIQAAGLGKMRPNILVLGYKKNWRTASPQSLEDYVGILHDAFDFKYGVCLMRMKEGLNVSRVLQAHEHPENGTVDPTTSASEQQASTIFQSQQGKKTIDIYWLFDDGGLTLLIPYLLGRKKRWGKCKIRVFVGGQINRMDEERKAIVSLLSKFRLGFHEVHILPDINQKPRPEHIKRFDELIAPFRLNDGFKDEATVNEMRQGCPWKISDEEVDKNRAKSLRQVRLNEILLDYSRDAALIAITPPIGRKGRCPSSLYMAWLETLSQDLRPPVILTRGNQENVLTFYCQ</sequence>
<dbReference type="InterPro" id="IPR018491">
    <property type="entry name" value="SLC12_C"/>
</dbReference>
<evidence type="ECO:0000256" key="18">
    <source>
        <dbReference type="ARBA" id="ARBA00023214"/>
    </source>
</evidence>
<evidence type="ECO:0000256" key="26">
    <source>
        <dbReference type="SAM" id="Phobius"/>
    </source>
</evidence>
<keyword evidence="31" id="KW-1185">Reference proteome</keyword>
<evidence type="ECO:0000256" key="8">
    <source>
        <dbReference type="ARBA" id="ARBA00022840"/>
    </source>
</evidence>
<evidence type="ECO:0000259" key="28">
    <source>
        <dbReference type="Pfam" id="PF03522"/>
    </source>
</evidence>
<keyword evidence="3" id="KW-0813">Transport</keyword>
<feature type="compositionally biased region" description="Polar residues" evidence="25">
    <location>
        <begin position="34"/>
        <end position="48"/>
    </location>
</feature>
<evidence type="ECO:0000259" key="27">
    <source>
        <dbReference type="Pfam" id="PF00324"/>
    </source>
</evidence>
<dbReference type="GO" id="GO:0055078">
    <property type="term" value="P:sodium ion homeostasis"/>
    <property type="evidence" value="ECO:0007669"/>
    <property type="project" value="TreeGrafter"/>
</dbReference>
<evidence type="ECO:0000256" key="25">
    <source>
        <dbReference type="SAM" id="MobiDB-lite"/>
    </source>
</evidence>
<feature type="transmembrane region" description="Helical" evidence="26">
    <location>
        <begin position="487"/>
        <end position="504"/>
    </location>
</feature>
<comment type="subcellular location">
    <subcellularLocation>
        <location evidence="1">Apical cell membrane</location>
        <topology evidence="1">Multi-pass membrane protein</topology>
    </subcellularLocation>
</comment>
<keyword evidence="15" id="KW-1015">Disulfide bond</keyword>
<keyword evidence="16" id="KW-0325">Glycoprotein</keyword>
<evidence type="ECO:0000256" key="15">
    <source>
        <dbReference type="ARBA" id="ARBA00023157"/>
    </source>
</evidence>
<keyword evidence="8" id="KW-0067">ATP-binding</keyword>
<evidence type="ECO:0000256" key="12">
    <source>
        <dbReference type="ARBA" id="ARBA00023053"/>
    </source>
</evidence>
<keyword evidence="4" id="KW-1003">Cell membrane</keyword>
<dbReference type="Pfam" id="PF03522">
    <property type="entry name" value="SLC12"/>
    <property type="match status" value="1"/>
</dbReference>
<keyword evidence="5" id="KW-0597">Phosphoprotein</keyword>
<reference evidence="30" key="2">
    <citation type="submission" date="2025-09" db="UniProtKB">
        <authorList>
            <consortium name="Ensembl"/>
        </authorList>
    </citation>
    <scope>IDENTIFICATION</scope>
</reference>
<dbReference type="GO" id="GO:0005524">
    <property type="term" value="F:ATP binding"/>
    <property type="evidence" value="ECO:0007669"/>
    <property type="project" value="UniProtKB-KW"/>
</dbReference>
<keyword evidence="18" id="KW-0868">Chloride</keyword>
<evidence type="ECO:0000256" key="4">
    <source>
        <dbReference type="ARBA" id="ARBA00022475"/>
    </source>
</evidence>
<feature type="transmembrane region" description="Helical" evidence="26">
    <location>
        <begin position="516"/>
        <end position="533"/>
    </location>
</feature>
<evidence type="ECO:0000256" key="21">
    <source>
        <dbReference type="ARBA" id="ARBA00063035"/>
    </source>
</evidence>
<evidence type="ECO:0000256" key="11">
    <source>
        <dbReference type="ARBA" id="ARBA00022989"/>
    </source>
</evidence>
<dbReference type="InterPro" id="IPR004842">
    <property type="entry name" value="SLC12A_fam"/>
</dbReference>
<dbReference type="PRINTS" id="PR01230">
    <property type="entry name" value="NACLTRNSPORT"/>
</dbReference>
<evidence type="ECO:0000256" key="10">
    <source>
        <dbReference type="ARBA" id="ARBA00022847"/>
    </source>
</evidence>
<dbReference type="Gene3D" id="1.20.1740.10">
    <property type="entry name" value="Amino acid/polyamine transporter I"/>
    <property type="match status" value="1"/>
</dbReference>
<dbReference type="InterPro" id="IPR013612">
    <property type="entry name" value="AA_permease_N"/>
</dbReference>
<feature type="transmembrane region" description="Helical" evidence="26">
    <location>
        <begin position="153"/>
        <end position="176"/>
    </location>
</feature>
<evidence type="ECO:0000259" key="29">
    <source>
        <dbReference type="Pfam" id="PF08403"/>
    </source>
</evidence>
<dbReference type="InterPro" id="IPR004841">
    <property type="entry name" value="AA-permease/SLC12A_dom"/>
</dbReference>
<dbReference type="Proteomes" id="UP000694560">
    <property type="component" value="Unplaced"/>
</dbReference>
<keyword evidence="9" id="KW-0832">Ubl conjugation</keyword>
<feature type="transmembrane region" description="Helical" evidence="26">
    <location>
        <begin position="321"/>
        <end position="339"/>
    </location>
</feature>
<organism evidence="30 31">
    <name type="scientific">Malurus cyaneus samueli</name>
    <dbReference type="NCBI Taxonomy" id="2593467"/>
    <lineage>
        <taxon>Eukaryota</taxon>
        <taxon>Metazoa</taxon>
        <taxon>Chordata</taxon>
        <taxon>Craniata</taxon>
        <taxon>Vertebrata</taxon>
        <taxon>Euteleostomi</taxon>
        <taxon>Archelosauria</taxon>
        <taxon>Archosauria</taxon>
        <taxon>Dinosauria</taxon>
        <taxon>Saurischia</taxon>
        <taxon>Theropoda</taxon>
        <taxon>Coelurosauria</taxon>
        <taxon>Aves</taxon>
        <taxon>Neognathae</taxon>
        <taxon>Neoaves</taxon>
        <taxon>Telluraves</taxon>
        <taxon>Australaves</taxon>
        <taxon>Passeriformes</taxon>
        <taxon>Meliphagoidea</taxon>
        <taxon>Maluridae</taxon>
        <taxon>Malurus</taxon>
    </lineage>
</organism>
<evidence type="ECO:0000256" key="20">
    <source>
        <dbReference type="ARBA" id="ARBA00056815"/>
    </source>
</evidence>
<evidence type="ECO:0000256" key="5">
    <source>
        <dbReference type="ARBA" id="ARBA00022553"/>
    </source>
</evidence>
<proteinExistence type="inferred from homology"/>
<evidence type="ECO:0000256" key="13">
    <source>
        <dbReference type="ARBA" id="ARBA00023065"/>
    </source>
</evidence>
<reference evidence="30" key="1">
    <citation type="submission" date="2025-08" db="UniProtKB">
        <authorList>
            <consortium name="Ensembl"/>
        </authorList>
    </citation>
    <scope>IDENTIFICATION</scope>
</reference>
<dbReference type="Ensembl" id="ENSMCST00000002314.1">
    <property type="protein sequence ID" value="ENSMCSP00000002265.1"/>
    <property type="gene ID" value="ENSMCSG00000001665.1"/>
</dbReference>
<protein>
    <recommendedName>
        <fullName evidence="22">Solute carrier family 12 member 3</fullName>
    </recommendedName>
    <alternativeName>
        <fullName evidence="23">Na-Cl symporter</fullName>
    </alternativeName>
    <alternativeName>
        <fullName evidence="24">Thiazide-sensitive sodium-chloride cotransporter</fullName>
    </alternativeName>
</protein>
<dbReference type="NCBIfam" id="TIGR00930">
    <property type="entry name" value="2a30"/>
    <property type="match status" value="1"/>
</dbReference>
<dbReference type="InterPro" id="IPR002948">
    <property type="entry name" value="SLC12A3"/>
</dbReference>
<dbReference type="Pfam" id="PF08403">
    <property type="entry name" value="AA_permease_N"/>
    <property type="match status" value="1"/>
</dbReference>
<feature type="domain" description="SLC12A transporter C-terminal" evidence="28">
    <location>
        <begin position="784"/>
        <end position="991"/>
    </location>
</feature>
<evidence type="ECO:0000256" key="1">
    <source>
        <dbReference type="ARBA" id="ARBA00004424"/>
    </source>
</evidence>
<feature type="transmembrane region" description="Helical" evidence="26">
    <location>
        <begin position="266"/>
        <end position="287"/>
    </location>
</feature>
<evidence type="ECO:0000256" key="22">
    <source>
        <dbReference type="ARBA" id="ARBA00073714"/>
    </source>
</evidence>
<keyword evidence="7" id="KW-0547">Nucleotide-binding</keyword>
<evidence type="ECO:0000256" key="23">
    <source>
        <dbReference type="ARBA" id="ARBA00076232"/>
    </source>
</evidence>
<evidence type="ECO:0000256" key="3">
    <source>
        <dbReference type="ARBA" id="ARBA00022448"/>
    </source>
</evidence>
<evidence type="ECO:0000256" key="16">
    <source>
        <dbReference type="ARBA" id="ARBA00023180"/>
    </source>
</evidence>
<keyword evidence="17" id="KW-0739">Sodium transport</keyword>
<dbReference type="PANTHER" id="PTHR11827:SF9">
    <property type="entry name" value="SOLUTE CARRIER FAMILY 12 MEMBER 3"/>
    <property type="match status" value="1"/>
</dbReference>
<comment type="catalytic activity">
    <reaction evidence="19">
        <text>chloride(out) + Na(+)(out) = chloride(in) + Na(+)(in)</text>
        <dbReference type="Rhea" id="RHEA:73887"/>
        <dbReference type="ChEBI" id="CHEBI:17996"/>
        <dbReference type="ChEBI" id="CHEBI:29101"/>
    </reaction>
</comment>
<feature type="region of interest" description="Disordered" evidence="25">
    <location>
        <begin position="27"/>
        <end position="48"/>
    </location>
</feature>
<evidence type="ECO:0000313" key="30">
    <source>
        <dbReference type="Ensembl" id="ENSMCSP00000002265.1"/>
    </source>
</evidence>
<keyword evidence="13" id="KW-0406">Ion transport</keyword>
<dbReference type="GO" id="GO:1990573">
    <property type="term" value="P:potassium ion import across plasma membrane"/>
    <property type="evidence" value="ECO:0007669"/>
    <property type="project" value="TreeGrafter"/>
</dbReference>
<dbReference type="GO" id="GO:0008511">
    <property type="term" value="F:sodium:potassium:chloride symporter activity"/>
    <property type="evidence" value="ECO:0007669"/>
    <property type="project" value="TreeGrafter"/>
</dbReference>
<feature type="transmembrane region" description="Helical" evidence="26">
    <location>
        <begin position="553"/>
        <end position="586"/>
    </location>
</feature>